<keyword evidence="3" id="KW-1185">Reference proteome</keyword>
<dbReference type="RefSeq" id="WP_200345033.1">
    <property type="nucleotide sequence ID" value="NZ_NRSJ01000005.1"/>
</dbReference>
<dbReference type="InterPro" id="IPR025669">
    <property type="entry name" value="AAA_dom"/>
</dbReference>
<feature type="domain" description="AAA" evidence="1">
    <location>
        <begin position="1"/>
        <end position="164"/>
    </location>
</feature>
<dbReference type="Pfam" id="PF13614">
    <property type="entry name" value="AAA_31"/>
    <property type="match status" value="1"/>
</dbReference>
<proteinExistence type="predicted"/>
<protein>
    <submittedName>
        <fullName evidence="2">Cobyrinic acid a,c-diamide synthase</fullName>
    </submittedName>
</protein>
<dbReference type="Gene3D" id="3.40.50.300">
    <property type="entry name" value="P-loop containing nucleotide triphosphate hydrolases"/>
    <property type="match status" value="1"/>
</dbReference>
<dbReference type="CDD" id="cd02042">
    <property type="entry name" value="ParAB_family"/>
    <property type="match status" value="1"/>
</dbReference>
<dbReference type="EMBL" id="NRSJ01000005">
    <property type="protein sequence ID" value="MBK1703867.1"/>
    <property type="molecule type" value="Genomic_DNA"/>
</dbReference>
<gene>
    <name evidence="2" type="ORF">CKO40_04735</name>
</gene>
<dbReference type="SUPFAM" id="SSF52540">
    <property type="entry name" value="P-loop containing nucleoside triphosphate hydrolases"/>
    <property type="match status" value="1"/>
</dbReference>
<sequence length="250" mass="27607">MQTIALYSIKGGVGKTTTAVNLGFLAAAEGWRTLIWDLDPQGAASFFFRIKTEVEGGGRALLRHRRVLEAAIKGTDFEGLDLLPADFSYRHLDLELSRGDKPKRQLRRVLKPLAQEYDLILFDCPPSISLVSENVFAVADALLVPLIPTTLSTRTLEQLDTFLNEKLPKNAPLLLPFFSMADSSKALHRAVMKSVPGQGRLVLRSVIPETAEVERMGLHRMPILAYAGDEAAVAAYRGLWQEVKDALPAR</sequence>
<dbReference type="InterPro" id="IPR027417">
    <property type="entry name" value="P-loop_NTPase"/>
</dbReference>
<evidence type="ECO:0000259" key="1">
    <source>
        <dbReference type="Pfam" id="PF13614"/>
    </source>
</evidence>
<evidence type="ECO:0000313" key="3">
    <source>
        <dbReference type="Proteomes" id="UP001296776"/>
    </source>
</evidence>
<reference evidence="2" key="1">
    <citation type="submission" date="2017-08" db="EMBL/GenBank/DDBJ databases">
        <authorList>
            <person name="Imhoff J.F."/>
            <person name="Rahn T."/>
            <person name="Kuenzel S."/>
            <person name="Neulinger S.C."/>
        </authorList>
    </citation>
    <scope>NUCLEOTIDE SEQUENCE</scope>
    <source>
        <strain evidence="2">DSM 11080</strain>
    </source>
</reference>
<evidence type="ECO:0000313" key="2">
    <source>
        <dbReference type="EMBL" id="MBK1703867.1"/>
    </source>
</evidence>
<name>A0AAJ0X9L0_9GAMM</name>
<organism evidence="2 3">
    <name type="scientific">Halochromatium glycolicum</name>
    <dbReference type="NCBI Taxonomy" id="85075"/>
    <lineage>
        <taxon>Bacteria</taxon>
        <taxon>Pseudomonadati</taxon>
        <taxon>Pseudomonadota</taxon>
        <taxon>Gammaproteobacteria</taxon>
        <taxon>Chromatiales</taxon>
        <taxon>Chromatiaceae</taxon>
        <taxon>Halochromatium</taxon>
    </lineage>
</organism>
<dbReference type="Proteomes" id="UP001296776">
    <property type="component" value="Unassembled WGS sequence"/>
</dbReference>
<dbReference type="AlphaFoldDB" id="A0AAJ0X9L0"/>
<dbReference type="PANTHER" id="PTHR13696:SF52">
    <property type="entry name" value="PARA FAMILY PROTEIN CT_582"/>
    <property type="match status" value="1"/>
</dbReference>
<accession>A0AAJ0X9L0</accession>
<dbReference type="PANTHER" id="PTHR13696">
    <property type="entry name" value="P-LOOP CONTAINING NUCLEOSIDE TRIPHOSPHATE HYDROLASE"/>
    <property type="match status" value="1"/>
</dbReference>
<reference evidence="2" key="2">
    <citation type="journal article" date="2020" name="Microorganisms">
        <title>Osmotic Adaptation and Compatible Solute Biosynthesis of Phototrophic Bacteria as Revealed from Genome Analyses.</title>
        <authorList>
            <person name="Imhoff J.F."/>
            <person name="Rahn T."/>
            <person name="Kunzel S."/>
            <person name="Keller A."/>
            <person name="Neulinger S.C."/>
        </authorList>
    </citation>
    <scope>NUCLEOTIDE SEQUENCE</scope>
    <source>
        <strain evidence="2">DSM 11080</strain>
    </source>
</reference>
<comment type="caution">
    <text evidence="2">The sequence shown here is derived from an EMBL/GenBank/DDBJ whole genome shotgun (WGS) entry which is preliminary data.</text>
</comment>
<dbReference type="InterPro" id="IPR050678">
    <property type="entry name" value="DNA_Partitioning_ATPase"/>
</dbReference>